<feature type="domain" description="Fungal-type protein kinase" evidence="1">
    <location>
        <begin position="183"/>
        <end position="315"/>
    </location>
</feature>
<reference evidence="2" key="1">
    <citation type="submission" date="2022-07" db="EMBL/GenBank/DDBJ databases">
        <title>Genome Sequence of Leucocoprinus birnbaumii.</title>
        <authorList>
            <person name="Buettner E."/>
        </authorList>
    </citation>
    <scope>NUCLEOTIDE SEQUENCE</scope>
    <source>
        <strain evidence="2">VT141</strain>
    </source>
</reference>
<dbReference type="SUPFAM" id="SSF56112">
    <property type="entry name" value="Protein kinase-like (PK-like)"/>
    <property type="match status" value="1"/>
</dbReference>
<dbReference type="AlphaFoldDB" id="A0AAD5YVA7"/>
<organism evidence="2 3">
    <name type="scientific">Leucocoprinus birnbaumii</name>
    <dbReference type="NCBI Taxonomy" id="56174"/>
    <lineage>
        <taxon>Eukaryota</taxon>
        <taxon>Fungi</taxon>
        <taxon>Dikarya</taxon>
        <taxon>Basidiomycota</taxon>
        <taxon>Agaricomycotina</taxon>
        <taxon>Agaricomycetes</taxon>
        <taxon>Agaricomycetidae</taxon>
        <taxon>Agaricales</taxon>
        <taxon>Agaricineae</taxon>
        <taxon>Agaricaceae</taxon>
        <taxon>Leucocoprinus</taxon>
    </lineage>
</organism>
<dbReference type="InterPro" id="IPR011009">
    <property type="entry name" value="Kinase-like_dom_sf"/>
</dbReference>
<gene>
    <name evidence="2" type="ORF">NP233_g6704</name>
</gene>
<protein>
    <recommendedName>
        <fullName evidence="1">Fungal-type protein kinase domain-containing protein</fullName>
    </recommendedName>
</protein>
<keyword evidence="3" id="KW-1185">Reference proteome</keyword>
<dbReference type="InterPro" id="IPR040976">
    <property type="entry name" value="Pkinase_fungal"/>
</dbReference>
<name>A0AAD5YVA7_9AGAR</name>
<dbReference type="Proteomes" id="UP001213000">
    <property type="component" value="Unassembled WGS sequence"/>
</dbReference>
<evidence type="ECO:0000313" key="2">
    <source>
        <dbReference type="EMBL" id="KAJ3566912.1"/>
    </source>
</evidence>
<dbReference type="Pfam" id="PF17667">
    <property type="entry name" value="Pkinase_fungal"/>
    <property type="match status" value="2"/>
</dbReference>
<dbReference type="EMBL" id="JANIEX010000451">
    <property type="protein sequence ID" value="KAJ3566912.1"/>
    <property type="molecule type" value="Genomic_DNA"/>
</dbReference>
<evidence type="ECO:0000259" key="1">
    <source>
        <dbReference type="Pfam" id="PF17667"/>
    </source>
</evidence>
<comment type="caution">
    <text evidence="2">The sequence shown here is derived from an EMBL/GenBank/DDBJ whole genome shotgun (WGS) entry which is preliminary data.</text>
</comment>
<sequence>MSSFCRTNSNSFDDAFFTDLDIDFRKHWIGPVPVPVFLEEIMGVPESRVVTEQASSAFQKLNERCQKYGDMLDTLFPALEKSFGTHFDFVKTGDQERLVTFVPTISVFSAESATHVPPLTSLGSLPNYSQPFSRIHLPVEVGSGQLDPFDDPDENIEGNLKSHRFLSPQAHIRGRIIYLFDQMFNQRARTHAFLIYLNHQSVRFFRADRSGVLVSRAWDFRGDPSPLAEFFARFSMLDSSGRGIDMTVMLPENVLDGCIFQLPGTDARVVRAQKRVSRRKGLFGCQRVVLEAENLDSTGRYLLRDGWKELGEDSEFAENAEDMLSVMKRLHDSGVPHISNGLAGGFVQGHRTIAQDYYNAPWRAGKCAVPVGFTHYRYLEVLPGQPIDAFSDAVELLKVLGCVLEAIDQAWQKCRIFHSDISTFNIFIDNNGEGVLSGWEFFRSVPLFETPGRIAFPSDSWLFMSHTYLRGLRGLTVHDDGESVFWVFLFLGASYLCPDNWDYDESRWFFQILVRCYENPQNGWFRGGESKLNYLCSSIKGPKITFNSEPLDQLASGLRSMFMRIVYDNAVVKNKSEWPVLPPETIPTMRDMFYETAVELKQSLADVPRKRSESLFNEISDDLWHPGETY</sequence>
<accession>A0AAD5YVA7</accession>
<proteinExistence type="predicted"/>
<feature type="domain" description="Fungal-type protein kinase" evidence="1">
    <location>
        <begin position="384"/>
        <end position="490"/>
    </location>
</feature>
<evidence type="ECO:0000313" key="3">
    <source>
        <dbReference type="Proteomes" id="UP001213000"/>
    </source>
</evidence>